<keyword evidence="1" id="KW-0472">Membrane</keyword>
<dbReference type="RefSeq" id="WP_002592998.1">
    <property type="nucleotide sequence ID" value="NZ_WQPS01000015.1"/>
</dbReference>
<feature type="transmembrane region" description="Helical" evidence="1">
    <location>
        <begin position="38"/>
        <end position="61"/>
    </location>
</feature>
<evidence type="ECO:0000256" key="1">
    <source>
        <dbReference type="SAM" id="Phobius"/>
    </source>
</evidence>
<feature type="transmembrane region" description="Helical" evidence="1">
    <location>
        <begin position="6"/>
        <end position="26"/>
    </location>
</feature>
<dbReference type="Proteomes" id="UP000708338">
    <property type="component" value="Unassembled WGS sequence"/>
</dbReference>
<dbReference type="EMBL" id="WQPS01000015">
    <property type="protein sequence ID" value="MBT9810875.1"/>
    <property type="molecule type" value="Genomic_DNA"/>
</dbReference>
<accession>A0AA41FG68</accession>
<organism evidence="2 3">
    <name type="scientific">Enterocloster citroniae</name>
    <dbReference type="NCBI Taxonomy" id="358743"/>
    <lineage>
        <taxon>Bacteria</taxon>
        <taxon>Bacillati</taxon>
        <taxon>Bacillota</taxon>
        <taxon>Clostridia</taxon>
        <taxon>Lachnospirales</taxon>
        <taxon>Lachnospiraceae</taxon>
        <taxon>Enterocloster</taxon>
    </lineage>
</organism>
<comment type="caution">
    <text evidence="2">The sequence shown here is derived from an EMBL/GenBank/DDBJ whole genome shotgun (WGS) entry which is preliminary data.</text>
</comment>
<name>A0AA41FG68_9FIRM</name>
<reference evidence="2" key="1">
    <citation type="journal article" date="2021" name="Gut Microbes">
        <title>A synthetic consortium of 100 gut commensals modulates the composition and function in a colon model of the microbiome of elderly subjects.</title>
        <authorList>
            <person name="Perez M."/>
            <person name="Ntemiri A."/>
            <person name="Tan H."/>
            <person name="Harris H.M.B."/>
            <person name="Roager H.M."/>
            <person name="Ribiere C."/>
            <person name="O'Toole P.W."/>
        </authorList>
    </citation>
    <scope>NUCLEOTIDE SEQUENCE</scope>
    <source>
        <strain evidence="2">MCC335</strain>
    </source>
</reference>
<keyword evidence="1" id="KW-1133">Transmembrane helix</keyword>
<sequence>MTVREIISILLWPMALFIVVWIDSWLRDWGLFGGCNTMLERILLVLSILAYILLIYVGSFVV</sequence>
<gene>
    <name evidence="2" type="ORF">GPL26_14680</name>
</gene>
<protein>
    <submittedName>
        <fullName evidence="2">Uncharacterized protein</fullName>
    </submittedName>
</protein>
<proteinExistence type="predicted"/>
<evidence type="ECO:0000313" key="2">
    <source>
        <dbReference type="EMBL" id="MBT9810875.1"/>
    </source>
</evidence>
<dbReference type="AlphaFoldDB" id="A0AA41FG68"/>
<evidence type="ECO:0000313" key="3">
    <source>
        <dbReference type="Proteomes" id="UP000708338"/>
    </source>
</evidence>
<keyword evidence="1" id="KW-0812">Transmembrane</keyword>